<name>A0ABV0JUR0_9CYAN</name>
<organism evidence="3 4">
    <name type="scientific">Funiculus sociatus GB2-A5</name>
    <dbReference type="NCBI Taxonomy" id="2933946"/>
    <lineage>
        <taxon>Bacteria</taxon>
        <taxon>Bacillati</taxon>
        <taxon>Cyanobacteriota</taxon>
        <taxon>Cyanophyceae</taxon>
        <taxon>Coleofasciculales</taxon>
        <taxon>Coleofasciculaceae</taxon>
        <taxon>Funiculus</taxon>
    </lineage>
</organism>
<dbReference type="Pfam" id="PF13646">
    <property type="entry name" value="HEAT_2"/>
    <property type="match status" value="1"/>
</dbReference>
<evidence type="ECO:0000256" key="2">
    <source>
        <dbReference type="ARBA" id="ARBA00022738"/>
    </source>
</evidence>
<keyword evidence="4" id="KW-1185">Reference proteome</keyword>
<dbReference type="SUPFAM" id="SSF48371">
    <property type="entry name" value="ARM repeat"/>
    <property type="match status" value="1"/>
</dbReference>
<proteinExistence type="predicted"/>
<dbReference type="InterPro" id="IPR011989">
    <property type="entry name" value="ARM-like"/>
</dbReference>
<evidence type="ECO:0000313" key="4">
    <source>
        <dbReference type="Proteomes" id="UP001442494"/>
    </source>
</evidence>
<comment type="caution">
    <text evidence="3">The sequence shown here is derived from an EMBL/GenBank/DDBJ whole genome shotgun (WGS) entry which is preliminary data.</text>
</comment>
<keyword evidence="1" id="KW-0042">Antenna complex</keyword>
<keyword evidence="2" id="KW-0605">Phycobilisome</keyword>
<dbReference type="CDD" id="cd07998">
    <property type="entry name" value="WGR_DNA_ligase"/>
    <property type="match status" value="1"/>
</dbReference>
<dbReference type="InterPro" id="IPR016024">
    <property type="entry name" value="ARM-type_fold"/>
</dbReference>
<gene>
    <name evidence="3" type="ORF">NDI37_22420</name>
</gene>
<sequence>MELIKRTTLIYQAGSSDKVYEVDLCQTGENRYLVNFRYGRRGATLKEGTKTVQALPLAPAQRVFYKLVDSQIQKGYRDVTPGAVSEAAAPAPVPAASNIPVTSDPRHQAILNRLANRDNRKWPLERAIWRAGELKIREATPLLIQLIGTGEPLRDYCIAWALGWCGDDSAIPFLRELSQYKSIAEFVRRIAWEALFKLLDEQTQGQMRSEKIEQLPSELRDLARNGTAETFATALRDYLNSSDYRRFSVLDTIYQIDNQYVRPALLDILCQTPFKSNYFQRIRHIFKMAEYRHDAEIFGILAYAFEKEPGTFNNQRTDWQWDSVRRKYYSTGKRHTEELKSPQSNKAYSQQTREYLRRRVWRTLKTLGEEGDSNYINLAVNILLQYSDDDAQPAKHSTFRTWNQQRRSYESFTKDWDTYAGYLIFNHILYENSPRYVYHPKAWRCREGYKPGNPEPKVREEAFPELWQQNPAGLVELLIESDCRPVHHFAVKALRVCKEFCDRLDIDTLIRFLNKPYEVTAELGFLLARDRYNPAQPNSELVLALANCAFPEARTQAYRWIEQQREFFFQSSDFIAGLVTSQQADTRAFARRLLSSSILTDTTARVLIGRIIAELLALSVYPPQPLLESAEENTLLSPLYQGELGGIVKEISETLLISFAPQLRNLGLGVILDLLNHPMPEIQELGARILLNHKIHAVDLPPDLIELLLSSPYESVRGIGVRIFGQLPDERLLSDRILIVAMAINAVTEIRNAIRPVIRRLAINNPDFATELAANFINVLITPERHEGVHRDVVQLMREDISGWMSNISKERAMQLLRAKSSVAQELGGLVLRENSDRYLTDFKTSEIVKLASHEILAVREAAREMLLRNLNRIRNDSQEMLSAVRLLESKWDDSREFASRIFNTEFAKEDWTPEVIVSICDSVREDVRAFGRDIVTRNFQESDGQEYLLKFSEHPSTDMQMFATNYLENHAVNNSERLRKLASYFVTVLSSVNRGRVAKKRIFAFLDDEALKNEEAARIIAEILTRQSATMAIGDKASAIQIMLKIQKAYPQIALPIQVKAVSEVRS</sequence>
<accession>A0ABV0JUR0</accession>
<dbReference type="Gene3D" id="1.25.10.10">
    <property type="entry name" value="Leucine-rich Repeat Variant"/>
    <property type="match status" value="1"/>
</dbReference>
<evidence type="ECO:0000256" key="1">
    <source>
        <dbReference type="ARBA" id="ARBA00022549"/>
    </source>
</evidence>
<dbReference type="Proteomes" id="UP001442494">
    <property type="component" value="Unassembled WGS sequence"/>
</dbReference>
<dbReference type="RefSeq" id="WP_190426166.1">
    <property type="nucleotide sequence ID" value="NZ_JAMPKK010000062.1"/>
</dbReference>
<dbReference type="Gene3D" id="2.20.140.10">
    <property type="entry name" value="WGR domain"/>
    <property type="match status" value="1"/>
</dbReference>
<reference evidence="3 4" key="1">
    <citation type="submission" date="2022-04" db="EMBL/GenBank/DDBJ databases">
        <title>Positive selection, recombination, and allopatry shape intraspecific diversity of widespread and dominant cyanobacteria.</title>
        <authorList>
            <person name="Wei J."/>
            <person name="Shu W."/>
            <person name="Hu C."/>
        </authorList>
    </citation>
    <scope>NUCLEOTIDE SEQUENCE [LARGE SCALE GENOMIC DNA]</scope>
    <source>
        <strain evidence="3 4">GB2-A5</strain>
    </source>
</reference>
<dbReference type="EMBL" id="JAMPKK010000062">
    <property type="protein sequence ID" value="MEP0867210.1"/>
    <property type="molecule type" value="Genomic_DNA"/>
</dbReference>
<protein>
    <submittedName>
        <fullName evidence="3">HEAT repeat domain-containing protein</fullName>
    </submittedName>
</protein>
<evidence type="ECO:0000313" key="3">
    <source>
        <dbReference type="EMBL" id="MEP0867210.1"/>
    </source>
</evidence>